<dbReference type="SUPFAM" id="SSF49344">
    <property type="entry name" value="CBD9-like"/>
    <property type="match status" value="1"/>
</dbReference>
<organism evidence="3 4">
    <name type="scientific">Subsaximicrobium wynnwilliamsii</name>
    <dbReference type="NCBI Taxonomy" id="291179"/>
    <lineage>
        <taxon>Bacteria</taxon>
        <taxon>Pseudomonadati</taxon>
        <taxon>Bacteroidota</taxon>
        <taxon>Flavobacteriia</taxon>
        <taxon>Flavobacteriales</taxon>
        <taxon>Flavobacteriaceae</taxon>
        <taxon>Subsaximicrobium</taxon>
    </lineage>
</organism>
<comment type="caution">
    <text evidence="3">The sequence shown here is derived from an EMBL/GenBank/DDBJ whole genome shotgun (WGS) entry which is preliminary data.</text>
</comment>
<dbReference type="CDD" id="cd09618">
    <property type="entry name" value="CBM9_like_2"/>
    <property type="match status" value="1"/>
</dbReference>
<proteinExistence type="predicted"/>
<protein>
    <submittedName>
        <fullName evidence="3">Carbohydrate binding family 9 domain-containing protein</fullName>
    </submittedName>
</protein>
<dbReference type="Gene3D" id="2.60.40.1190">
    <property type="match status" value="1"/>
</dbReference>
<reference evidence="3 4" key="1">
    <citation type="submission" date="2019-08" db="EMBL/GenBank/DDBJ databases">
        <title>Genomes of Subsaximicrobium wynnwilliamsii strains.</title>
        <authorList>
            <person name="Bowman J.P."/>
        </authorList>
    </citation>
    <scope>NUCLEOTIDE SEQUENCE [LARGE SCALE GENOMIC DNA]</scope>
    <source>
        <strain evidence="3 4">2-80-2</strain>
    </source>
</reference>
<gene>
    <name evidence="3" type="ORF">ESY86_19705</name>
</gene>
<evidence type="ECO:0000313" key="3">
    <source>
        <dbReference type="EMBL" id="TXD86622.1"/>
    </source>
</evidence>
<evidence type="ECO:0000259" key="2">
    <source>
        <dbReference type="Pfam" id="PF19313"/>
    </source>
</evidence>
<accession>A0A5C6ZAH5</accession>
<dbReference type="Pfam" id="PF06452">
    <property type="entry name" value="CBM9_1"/>
    <property type="match status" value="1"/>
</dbReference>
<dbReference type="InterPro" id="IPR010502">
    <property type="entry name" value="Carb-bd_dom_fam9"/>
</dbReference>
<name>A0A5C6ZAH5_9FLAO</name>
<dbReference type="RefSeq" id="WP_147088431.1">
    <property type="nucleotide sequence ID" value="NZ_VORM01000045.1"/>
</dbReference>
<dbReference type="Pfam" id="PF19313">
    <property type="entry name" value="DUF5916"/>
    <property type="match status" value="1"/>
</dbReference>
<evidence type="ECO:0000313" key="4">
    <source>
        <dbReference type="Proteomes" id="UP000321578"/>
    </source>
</evidence>
<dbReference type="Proteomes" id="UP000321578">
    <property type="component" value="Unassembled WGS sequence"/>
</dbReference>
<dbReference type="OrthoDB" id="9786766at2"/>
<evidence type="ECO:0000259" key="1">
    <source>
        <dbReference type="Pfam" id="PF06452"/>
    </source>
</evidence>
<feature type="domain" description="DUF5916" evidence="2">
    <location>
        <begin position="230"/>
        <end position="802"/>
    </location>
</feature>
<dbReference type="EMBL" id="VORO01000046">
    <property type="protein sequence ID" value="TXD86622.1"/>
    <property type="molecule type" value="Genomic_DNA"/>
</dbReference>
<dbReference type="GO" id="GO:0030246">
    <property type="term" value="F:carbohydrate binding"/>
    <property type="evidence" value="ECO:0007669"/>
    <property type="project" value="InterPro"/>
</dbReference>
<keyword evidence="4" id="KW-1185">Reference proteome</keyword>
<dbReference type="GO" id="GO:0004553">
    <property type="term" value="F:hydrolase activity, hydrolyzing O-glycosyl compounds"/>
    <property type="evidence" value="ECO:0007669"/>
    <property type="project" value="InterPro"/>
</dbReference>
<dbReference type="GO" id="GO:0016052">
    <property type="term" value="P:carbohydrate catabolic process"/>
    <property type="evidence" value="ECO:0007669"/>
    <property type="project" value="InterPro"/>
</dbReference>
<sequence length="806" mass="93346">MLRYIFTTMLCSAITMSYGQNKIKQYNVIRTSDVPKIDGKPFEKIWELAEVGNNFIMLQPENGTAENEQQKTLIKIMYDDNAMYVAAYLYDNEPNKIAAQFSQRDQINVQSDIFSFWINTYNNQIDQTRFYITAAGAIADSKSTNGGDDFSYNVIFDARSSRDEKGWYVEMEIPYQALRFAKSSVQDWSFNAYRKINRLNQSFTFSFIDIKQGNEAQYDAVLRGIQNINPPSRLSLFPYLSTQSVQFKNTNKTQFNAGLDVKYGLSDAFTLDATLIPDFGQVAFDNVELNLSPFEQVFEERRPFFTEGTDLFSKGNLFFSRRIGQQPFGFSSVYNQVDENEILISNPTQTQLINAVKITGRSKSKIGIGLLNAITKKMTATITDTLNLTNRKIITESLTNFNIFVIDKQYGANSSFYFSNANTLRSGSFTDANVTAFGIDHYDKENIYNYGANVKMSNRFLNDSTSYGFSYSARWQKVEGKWRYGISHDYIEKSYNPNDLGLQFESNINTTYISGSYNQFTPKGKFNNYTINYNLYHSRTNQPNTHNFTQVSLNPNFQTKNLWQGGGFITAFTREYDFFESRISLVPVLYQPKIVYGSYITTDTRKRVSLFANINAENRINNPEFRIDFRLRPSFRITDKLFIRYQWFWQKRDNRLSFVALNGEQTILSSRDTRTIENSIETVYNIDNTKAINLRLRNFWSNAIFSDNLEILKSDGSTIAFSEPNSFEPNADFNVWNFDCSFEWQFAPASSLIVFYRNTLSNFQNNPNQSYFNSLDALFQNSLVHTLSLRLTYFFDVNRLKKRELK</sequence>
<feature type="domain" description="Carbohydrate-binding" evidence="1">
    <location>
        <begin position="37"/>
        <end position="179"/>
    </location>
</feature>
<dbReference type="AlphaFoldDB" id="A0A5C6ZAH5"/>
<dbReference type="InterPro" id="IPR045670">
    <property type="entry name" value="DUF5916"/>
</dbReference>